<dbReference type="EMBL" id="UINC01030810">
    <property type="protein sequence ID" value="SVB15806.1"/>
    <property type="molecule type" value="Genomic_DNA"/>
</dbReference>
<dbReference type="InterPro" id="IPR013320">
    <property type="entry name" value="ConA-like_dom_sf"/>
</dbReference>
<dbReference type="Pfam" id="PF13385">
    <property type="entry name" value="Laminin_G_3"/>
    <property type="match status" value="1"/>
</dbReference>
<evidence type="ECO:0000256" key="2">
    <source>
        <dbReference type="ARBA" id="ARBA00023157"/>
    </source>
</evidence>
<dbReference type="Gene3D" id="2.60.120.200">
    <property type="match status" value="1"/>
</dbReference>
<feature type="non-terminal residue" evidence="4">
    <location>
        <position position="1"/>
    </location>
</feature>
<evidence type="ECO:0000313" key="4">
    <source>
        <dbReference type="EMBL" id="SVB15806.1"/>
    </source>
</evidence>
<protein>
    <recommendedName>
        <fullName evidence="3">LamG-like jellyroll fold domain-containing protein</fullName>
    </recommendedName>
</protein>
<feature type="domain" description="LamG-like jellyroll fold" evidence="3">
    <location>
        <begin position="273"/>
        <end position="401"/>
    </location>
</feature>
<organism evidence="4">
    <name type="scientific">marine metagenome</name>
    <dbReference type="NCBI Taxonomy" id="408172"/>
    <lineage>
        <taxon>unclassified sequences</taxon>
        <taxon>metagenomes</taxon>
        <taxon>ecological metagenomes</taxon>
    </lineage>
</organism>
<dbReference type="InterPro" id="IPR006558">
    <property type="entry name" value="LamG-like"/>
</dbReference>
<evidence type="ECO:0000259" key="3">
    <source>
        <dbReference type="SMART" id="SM00560"/>
    </source>
</evidence>
<reference evidence="4" key="1">
    <citation type="submission" date="2018-05" db="EMBL/GenBank/DDBJ databases">
        <authorList>
            <person name="Lanie J.A."/>
            <person name="Ng W.-L."/>
            <person name="Kazmierczak K.M."/>
            <person name="Andrzejewski T.M."/>
            <person name="Davidsen T.M."/>
            <person name="Wayne K.J."/>
            <person name="Tettelin H."/>
            <person name="Glass J.I."/>
            <person name="Rusch D."/>
            <person name="Podicherti R."/>
            <person name="Tsui H.-C.T."/>
            <person name="Winkler M.E."/>
        </authorList>
    </citation>
    <scope>NUCLEOTIDE SEQUENCE</scope>
</reference>
<keyword evidence="2" id="KW-1015">Disulfide bond</keyword>
<sequence length="600" mass="64881">VVEQVPAQFALPVFQAIHRRVSNHPGFSVTGLTFDNNQQNGTGDDYISIPWSSGLEAYTADNSSTFTVSIRAYLPVGSHYYRRNDYYSSPSHSMRGAYYYDGGNRIVSGIYNSSGAVGGEDLEYGTTTRLTVVGNHTTTWAGKYSENIQSIYYDSKYWYWIGYRGTADPSTGVYTSSSSGVKLWMKENGNNDAYNPNKTMSDVLVESSASGNYDFIRVTYSSLSDMTSGNSGTIVSTGLGGTGVGTGSINYILDLDGTNDYVSLPNSINMGTSDFTLSIWLKADDVSSRQHVVQQTGSNANRVIAIKSDGMLTSRLGAPGFDLDSGVNIVAGTWYHVALVHDNSANTLKWYVNGTENNTNTSVNIGTNTGSFWLGTNENGSKWFDGKIDEVRIWNDIRTASEIADNKDDELVGNESGLVAYYKMSDGTGTTLTDNSSNSYNGTLTNMTTSGASTDWVITNAPIAYDNVYTDYGPDGSYSTNCMYFYQNGSLVKAHGLTNSISGSISGTGYLGRNVWNYGGGSNGPYSRLKTVTEWALINYCDPSSVSSLHSSQGSSDLRTWAADQDKTLAIYYSLTDAISDGDTVYDLSGNNRNGTANGF</sequence>
<dbReference type="SMART" id="SM00560">
    <property type="entry name" value="LamGL"/>
    <property type="match status" value="1"/>
</dbReference>
<proteinExistence type="predicted"/>
<accession>A0A382BPP2</accession>
<dbReference type="AlphaFoldDB" id="A0A382BPP2"/>
<name>A0A382BPP2_9ZZZZ</name>
<keyword evidence="1" id="KW-0732">Signal</keyword>
<evidence type="ECO:0000256" key="1">
    <source>
        <dbReference type="ARBA" id="ARBA00022729"/>
    </source>
</evidence>
<dbReference type="SUPFAM" id="SSF49899">
    <property type="entry name" value="Concanavalin A-like lectins/glucanases"/>
    <property type="match status" value="1"/>
</dbReference>
<gene>
    <name evidence="4" type="ORF">METZ01_LOCUS168660</name>
</gene>